<dbReference type="GO" id="GO:0001786">
    <property type="term" value="F:phosphatidylserine binding"/>
    <property type="evidence" value="ECO:0007669"/>
    <property type="project" value="TreeGrafter"/>
</dbReference>
<accession>A0A0C2ISI1</accession>
<dbReference type="InterPro" id="IPR037104">
    <property type="entry name" value="Annexin_sf"/>
</dbReference>
<dbReference type="PANTHER" id="PTHR10502:SF102">
    <property type="entry name" value="ANNEXIN B11"/>
    <property type="match status" value="1"/>
</dbReference>
<organism evidence="2 3">
    <name type="scientific">Thelohanellus kitauei</name>
    <name type="common">Myxosporean</name>
    <dbReference type="NCBI Taxonomy" id="669202"/>
    <lineage>
        <taxon>Eukaryota</taxon>
        <taxon>Metazoa</taxon>
        <taxon>Cnidaria</taxon>
        <taxon>Myxozoa</taxon>
        <taxon>Myxosporea</taxon>
        <taxon>Bivalvulida</taxon>
        <taxon>Platysporina</taxon>
        <taxon>Myxobolidae</taxon>
        <taxon>Thelohanellus</taxon>
    </lineage>
</organism>
<proteinExistence type="inferred from homology"/>
<reference evidence="2 3" key="1">
    <citation type="journal article" date="2014" name="Genome Biol. Evol.">
        <title>The genome of the myxosporean Thelohanellus kitauei shows adaptations to nutrient acquisition within its fish host.</title>
        <authorList>
            <person name="Yang Y."/>
            <person name="Xiong J."/>
            <person name="Zhou Z."/>
            <person name="Huo F."/>
            <person name="Miao W."/>
            <person name="Ran C."/>
            <person name="Liu Y."/>
            <person name="Zhang J."/>
            <person name="Feng J."/>
            <person name="Wang M."/>
            <person name="Wang M."/>
            <person name="Wang L."/>
            <person name="Yao B."/>
        </authorList>
    </citation>
    <scope>NUCLEOTIDE SEQUENCE [LARGE SCALE GENOMIC DNA]</scope>
    <source>
        <strain evidence="2">Wuqing</strain>
    </source>
</reference>
<comment type="caution">
    <text evidence="2">The sequence shown here is derived from an EMBL/GenBank/DDBJ whole genome shotgun (WGS) entry which is preliminary data.</text>
</comment>
<dbReference type="GO" id="GO:0005886">
    <property type="term" value="C:plasma membrane"/>
    <property type="evidence" value="ECO:0007669"/>
    <property type="project" value="TreeGrafter"/>
</dbReference>
<dbReference type="OrthoDB" id="37886at2759"/>
<dbReference type="Proteomes" id="UP000031668">
    <property type="component" value="Unassembled WGS sequence"/>
</dbReference>
<comment type="similarity">
    <text evidence="1">Belongs to the annexin family.</text>
</comment>
<dbReference type="SUPFAM" id="SSF47874">
    <property type="entry name" value="Annexin"/>
    <property type="match status" value="1"/>
</dbReference>
<evidence type="ECO:0000313" key="2">
    <source>
        <dbReference type="EMBL" id="KII68399.1"/>
    </source>
</evidence>
<dbReference type="GO" id="GO:0005544">
    <property type="term" value="F:calcium-dependent phospholipid binding"/>
    <property type="evidence" value="ECO:0007669"/>
    <property type="project" value="InterPro"/>
</dbReference>
<evidence type="ECO:0000313" key="3">
    <source>
        <dbReference type="Proteomes" id="UP000031668"/>
    </source>
</evidence>
<dbReference type="PANTHER" id="PTHR10502">
    <property type="entry name" value="ANNEXIN"/>
    <property type="match status" value="1"/>
</dbReference>
<dbReference type="AlphaFoldDB" id="A0A0C2ISI1"/>
<dbReference type="EMBL" id="JWZT01002862">
    <property type="protein sequence ID" value="KII68399.1"/>
    <property type="molecule type" value="Genomic_DNA"/>
</dbReference>
<sequence>MLILGPYSTPVFSPLSTHELSTPASDSPIQQMTSHYIPSFNPTLTISTIDIVDKIEILLNSSPIKTRSIYKILAHSTLHQSVDTQVEYETIFGKTLIDELKSRITGNERYFALSLLYSGSHLDAFIIDQALEPHVKSDILIHIFATRSHEQLFYVCQSYQICERDFIVSVWSRSFSETLELWDRKPRKNARFIREHDDAEARRQVEEMTKGPFSKISAPDTLIPIVARSSIPHLCYLSQLFERTYGESLIRFFGGYKGDYEAGLRSICEFMLDSNSYMARFLKKSITMGRIDLVMIIAVTRCQLDLGSIMTFYKSKYGGSPSQDIIKKFYQTDPTVVDGILRLMGLK</sequence>
<evidence type="ECO:0000256" key="1">
    <source>
        <dbReference type="ARBA" id="ARBA00007831"/>
    </source>
</evidence>
<dbReference type="GO" id="GO:0005509">
    <property type="term" value="F:calcium ion binding"/>
    <property type="evidence" value="ECO:0007669"/>
    <property type="project" value="InterPro"/>
</dbReference>
<keyword evidence="3" id="KW-1185">Reference proteome</keyword>
<name>A0A0C2ISI1_THEKT</name>
<protein>
    <submittedName>
        <fullName evidence="2">Annexin A7</fullName>
    </submittedName>
</protein>
<dbReference type="GO" id="GO:0005737">
    <property type="term" value="C:cytoplasm"/>
    <property type="evidence" value="ECO:0007669"/>
    <property type="project" value="TreeGrafter"/>
</dbReference>
<gene>
    <name evidence="2" type="ORF">RF11_07742</name>
</gene>